<evidence type="ECO:0000259" key="3">
    <source>
        <dbReference type="Pfam" id="PF18962"/>
    </source>
</evidence>
<protein>
    <submittedName>
        <fullName evidence="4">T9SS type A sorting domain-containing protein</fullName>
    </submittedName>
</protein>
<organism evidence="4 5">
    <name type="scientific">Chryseobacterium tagetis</name>
    <dbReference type="NCBI Taxonomy" id="2801334"/>
    <lineage>
        <taxon>Bacteria</taxon>
        <taxon>Pseudomonadati</taxon>
        <taxon>Bacteroidota</taxon>
        <taxon>Flavobacteriia</taxon>
        <taxon>Flavobacteriales</taxon>
        <taxon>Weeksellaceae</taxon>
        <taxon>Chryseobacterium group</taxon>
        <taxon>Chryseobacterium</taxon>
    </lineage>
</organism>
<dbReference type="Pfam" id="PF18962">
    <property type="entry name" value="Por_Secre_tail"/>
    <property type="match status" value="1"/>
</dbReference>
<evidence type="ECO:0000313" key="4">
    <source>
        <dbReference type="EMBL" id="MCA6065536.1"/>
    </source>
</evidence>
<dbReference type="RefSeq" id="WP_225685386.1">
    <property type="nucleotide sequence ID" value="NZ_JAERSE020000001.1"/>
</dbReference>
<proteinExistence type="predicted"/>
<sequence>MKKFFTFLFAQLAVSSFFSQFWSVQNQVFTQNYTAIYGINIINNDNVWTHSNNVPIAYAKTTNGNASWVSGEFNDVNAYYTGLNMSLYSVGVNSFSAADNMNAWLMTQYNDPYMHNDIWKTSNGGLNWQKQFSFPQQNIGGKLVHFFDANTGVAVSLNAEGFEPNRKYAIYRTTDGGTNWTPITNSPNTPGSAAHYYYTLGDAIYFWESRVGGYKIFKTIDKGLSWTEISHTFDGSDWNLTAWSDMNKGIVVEQNPTIITPMKFLRTTDGGVTWNEFTSTGIPISWIGDISYLPGTDVLIAVGQNGNISSTYGSWISTDNGNTFTAIDPGVYHTSIRCSTGGICYSGGHNSSAQKPMMYKMNLSSYLKTGEKNFEWDGIFPNPANGQINIQTQKEILNSSLYDVSGKLLFKTDKKKIDMSSLLKGVYILKVEFKDGNIVSEKIIKQ</sequence>
<evidence type="ECO:0000313" key="5">
    <source>
        <dbReference type="Proteomes" id="UP000618240"/>
    </source>
</evidence>
<dbReference type="InterPro" id="IPR015943">
    <property type="entry name" value="WD40/YVTN_repeat-like_dom_sf"/>
</dbReference>
<keyword evidence="1 2" id="KW-0732">Signal</keyword>
<name>A0ABS7ZYJ7_9FLAO</name>
<feature type="chain" id="PRO_5045325238" evidence="2">
    <location>
        <begin position="20"/>
        <end position="446"/>
    </location>
</feature>
<comment type="caution">
    <text evidence="4">The sequence shown here is derived from an EMBL/GenBank/DDBJ whole genome shotgun (WGS) entry which is preliminary data.</text>
</comment>
<reference evidence="4 5" key="1">
    <citation type="submission" date="2021-09" db="EMBL/GenBank/DDBJ databases">
        <title>Genome sequencing and assembly of Chryseobacterium sp. RG1.</title>
        <authorList>
            <person name="Chhetri G."/>
        </authorList>
    </citation>
    <scope>NUCLEOTIDE SEQUENCE [LARGE SCALE GENOMIC DNA]</scope>
    <source>
        <strain evidence="4 5">RG1</strain>
    </source>
</reference>
<keyword evidence="5" id="KW-1185">Reference proteome</keyword>
<dbReference type="Proteomes" id="UP000618240">
    <property type="component" value="Unassembled WGS sequence"/>
</dbReference>
<dbReference type="Gene3D" id="2.130.10.10">
    <property type="entry name" value="YVTN repeat-like/Quinoprotein amine dehydrogenase"/>
    <property type="match status" value="2"/>
</dbReference>
<gene>
    <name evidence="4" type="ORF">JI747_000010</name>
</gene>
<accession>A0ABS7ZYJ7</accession>
<dbReference type="CDD" id="cd15482">
    <property type="entry name" value="Sialidase_non-viral"/>
    <property type="match status" value="1"/>
</dbReference>
<dbReference type="NCBIfam" id="TIGR04183">
    <property type="entry name" value="Por_Secre_tail"/>
    <property type="match status" value="1"/>
</dbReference>
<dbReference type="InterPro" id="IPR026444">
    <property type="entry name" value="Secre_tail"/>
</dbReference>
<feature type="domain" description="Secretion system C-terminal sorting" evidence="3">
    <location>
        <begin position="379"/>
        <end position="444"/>
    </location>
</feature>
<feature type="signal peptide" evidence="2">
    <location>
        <begin position="1"/>
        <end position="19"/>
    </location>
</feature>
<dbReference type="SUPFAM" id="SSF110296">
    <property type="entry name" value="Oligoxyloglucan reducing end-specific cellobiohydrolase"/>
    <property type="match status" value="1"/>
</dbReference>
<evidence type="ECO:0000256" key="1">
    <source>
        <dbReference type="ARBA" id="ARBA00022729"/>
    </source>
</evidence>
<dbReference type="EMBL" id="JAERSE020000001">
    <property type="protein sequence ID" value="MCA6065536.1"/>
    <property type="molecule type" value="Genomic_DNA"/>
</dbReference>
<evidence type="ECO:0000256" key="2">
    <source>
        <dbReference type="SAM" id="SignalP"/>
    </source>
</evidence>